<evidence type="ECO:0000313" key="4">
    <source>
        <dbReference type="RefSeq" id="XP_033576351.1"/>
    </source>
</evidence>
<dbReference type="InterPro" id="IPR047142">
    <property type="entry name" value="OryJ/VirC-like"/>
</dbReference>
<reference evidence="4" key="2">
    <citation type="submission" date="2020-04" db="EMBL/GenBank/DDBJ databases">
        <authorList>
            <consortium name="NCBI Genome Project"/>
        </authorList>
    </citation>
    <scope>NUCLEOTIDE SEQUENCE</scope>
    <source>
        <strain evidence="4">CBS 304.34</strain>
    </source>
</reference>
<dbReference type="SUPFAM" id="SSF51182">
    <property type="entry name" value="RmlC-like cupins"/>
    <property type="match status" value="1"/>
</dbReference>
<keyword evidence="3" id="KW-1185">Reference proteome</keyword>
<name>A0A6A6YNF1_9PEZI</name>
<dbReference type="CDD" id="cd02231">
    <property type="entry name" value="cupin_BLL6423-like"/>
    <property type="match status" value="1"/>
</dbReference>
<dbReference type="InterPro" id="IPR013096">
    <property type="entry name" value="Cupin_2"/>
</dbReference>
<dbReference type="Gene3D" id="2.60.120.10">
    <property type="entry name" value="Jelly Rolls"/>
    <property type="match status" value="1"/>
</dbReference>
<reference evidence="2 4" key="1">
    <citation type="journal article" date="2020" name="Stud. Mycol.">
        <title>101 Dothideomycetes genomes: a test case for predicting lifestyles and emergence of pathogens.</title>
        <authorList>
            <person name="Haridas S."/>
            <person name="Albert R."/>
            <person name="Binder M."/>
            <person name="Bloem J."/>
            <person name="Labutti K."/>
            <person name="Salamov A."/>
            <person name="Andreopoulos B."/>
            <person name="Baker S."/>
            <person name="Barry K."/>
            <person name="Bills G."/>
            <person name="Bluhm B."/>
            <person name="Cannon C."/>
            <person name="Castanera R."/>
            <person name="Culley D."/>
            <person name="Daum C."/>
            <person name="Ezra D."/>
            <person name="Gonzalez J."/>
            <person name="Henrissat B."/>
            <person name="Kuo A."/>
            <person name="Liang C."/>
            <person name="Lipzen A."/>
            <person name="Lutzoni F."/>
            <person name="Magnuson J."/>
            <person name="Mondo S."/>
            <person name="Nolan M."/>
            <person name="Ohm R."/>
            <person name="Pangilinan J."/>
            <person name="Park H.-J."/>
            <person name="Ramirez L."/>
            <person name="Alfaro M."/>
            <person name="Sun H."/>
            <person name="Tritt A."/>
            <person name="Yoshinaga Y."/>
            <person name="Zwiers L.-H."/>
            <person name="Turgeon B."/>
            <person name="Goodwin S."/>
            <person name="Spatafora J."/>
            <person name="Crous P."/>
            <person name="Grigoriev I."/>
        </authorList>
    </citation>
    <scope>NUCLEOTIDE SEQUENCE</scope>
    <source>
        <strain evidence="2 4">CBS 304.34</strain>
    </source>
</reference>
<evidence type="ECO:0000313" key="2">
    <source>
        <dbReference type="EMBL" id="KAF2809387.1"/>
    </source>
</evidence>
<organism evidence="2">
    <name type="scientific">Mytilinidion resinicola</name>
    <dbReference type="NCBI Taxonomy" id="574789"/>
    <lineage>
        <taxon>Eukaryota</taxon>
        <taxon>Fungi</taxon>
        <taxon>Dikarya</taxon>
        <taxon>Ascomycota</taxon>
        <taxon>Pezizomycotina</taxon>
        <taxon>Dothideomycetes</taxon>
        <taxon>Pleosporomycetidae</taxon>
        <taxon>Mytilinidiales</taxon>
        <taxon>Mytilinidiaceae</taxon>
        <taxon>Mytilinidion</taxon>
    </lineage>
</organism>
<evidence type="ECO:0000313" key="3">
    <source>
        <dbReference type="Proteomes" id="UP000504636"/>
    </source>
</evidence>
<dbReference type="RefSeq" id="XP_033576351.1">
    <property type="nucleotide sequence ID" value="XM_033717861.1"/>
</dbReference>
<dbReference type="Pfam" id="PF07883">
    <property type="entry name" value="Cupin_2"/>
    <property type="match status" value="1"/>
</dbReference>
<dbReference type="EMBL" id="MU003701">
    <property type="protein sequence ID" value="KAF2809387.1"/>
    <property type="molecule type" value="Genomic_DNA"/>
</dbReference>
<dbReference type="AlphaFoldDB" id="A0A6A6YNF1"/>
<dbReference type="OrthoDB" id="5840532at2759"/>
<accession>A0A6A6YNF1</accession>
<feature type="domain" description="Cupin type-2" evidence="1">
    <location>
        <begin position="82"/>
        <end position="141"/>
    </location>
</feature>
<protein>
    <recommendedName>
        <fullName evidence="1">Cupin type-2 domain-containing protein</fullName>
    </recommendedName>
</protein>
<gene>
    <name evidence="2 4" type="ORF">BDZ99DRAFT_443628</name>
</gene>
<reference evidence="4" key="3">
    <citation type="submission" date="2025-04" db="UniProtKB">
        <authorList>
            <consortium name="RefSeq"/>
        </authorList>
    </citation>
    <scope>IDENTIFICATION</scope>
    <source>
        <strain evidence="4">CBS 304.34</strain>
    </source>
</reference>
<evidence type="ECO:0000259" key="1">
    <source>
        <dbReference type="Pfam" id="PF07883"/>
    </source>
</evidence>
<dbReference type="Proteomes" id="UP000504636">
    <property type="component" value="Unplaced"/>
</dbReference>
<dbReference type="PANTHER" id="PTHR36156">
    <property type="entry name" value="SLR2101 PROTEIN"/>
    <property type="match status" value="1"/>
</dbReference>
<dbReference type="PANTHER" id="PTHR36156:SF3">
    <property type="entry name" value="CUPIN 2 CONSERVED BARREL DOMAIN-CONTAINING PROTEIN"/>
    <property type="match status" value="1"/>
</dbReference>
<dbReference type="GeneID" id="54458754"/>
<dbReference type="InterPro" id="IPR014710">
    <property type="entry name" value="RmlC-like_jellyroll"/>
</dbReference>
<dbReference type="InterPro" id="IPR011051">
    <property type="entry name" value="RmlC_Cupin_sf"/>
</dbReference>
<proteinExistence type="predicted"/>
<sequence length="171" mass="18803">MVHYITTHNATGAAIFSPKVPSQTPKIPIPIGEIQILSSTHSFPANLSTESDIEQYQQDRLQPFFAGLRRICPENGSATCMISMDAGAESTFHRTMTLETVVVIEGEMEMELDSGEKRLLKVGDSLVQRATAHKARNVTPNGGRAKWVAFIQSVEEPLRIGDKELGGEWAH</sequence>